<keyword evidence="2" id="KW-0645">Protease</keyword>
<feature type="compositionally biased region" description="Acidic residues" evidence="5">
    <location>
        <begin position="94"/>
        <end position="103"/>
    </location>
</feature>
<feature type="compositionally biased region" description="Acidic residues" evidence="5">
    <location>
        <begin position="47"/>
        <end position="69"/>
    </location>
</feature>
<dbReference type="Gene3D" id="3.90.1720.10">
    <property type="entry name" value="endopeptidase domain like (from Nostoc punctiforme)"/>
    <property type="match status" value="1"/>
</dbReference>
<accession>A0ABZ2L306</accession>
<keyword evidence="9" id="KW-1185">Reference proteome</keyword>
<evidence type="ECO:0000256" key="6">
    <source>
        <dbReference type="SAM" id="SignalP"/>
    </source>
</evidence>
<dbReference type="EMBL" id="CP089983">
    <property type="protein sequence ID" value="WXB05318.1"/>
    <property type="molecule type" value="Genomic_DNA"/>
</dbReference>
<dbReference type="RefSeq" id="WP_394834962.1">
    <property type="nucleotide sequence ID" value="NZ_CP089929.1"/>
</dbReference>
<dbReference type="SUPFAM" id="SSF54001">
    <property type="entry name" value="Cysteine proteinases"/>
    <property type="match status" value="1"/>
</dbReference>
<evidence type="ECO:0000313" key="9">
    <source>
        <dbReference type="Proteomes" id="UP001374803"/>
    </source>
</evidence>
<comment type="similarity">
    <text evidence="1">Belongs to the peptidase C40 family.</text>
</comment>
<feature type="domain" description="NlpC/P60" evidence="7">
    <location>
        <begin position="111"/>
        <end position="259"/>
    </location>
</feature>
<protein>
    <submittedName>
        <fullName evidence="8">C40 family peptidase</fullName>
    </submittedName>
</protein>
<dbReference type="InterPro" id="IPR000064">
    <property type="entry name" value="NLP_P60_dom"/>
</dbReference>
<name>A0ABZ2L306_9BACT</name>
<evidence type="ECO:0000259" key="7">
    <source>
        <dbReference type="PROSITE" id="PS51935"/>
    </source>
</evidence>
<keyword evidence="6" id="KW-0732">Signal</keyword>
<evidence type="ECO:0000313" key="8">
    <source>
        <dbReference type="EMBL" id="WXB05318.1"/>
    </source>
</evidence>
<feature type="region of interest" description="Disordered" evidence="5">
    <location>
        <begin position="46"/>
        <end position="103"/>
    </location>
</feature>
<reference evidence="8" key="1">
    <citation type="submission" date="2021-12" db="EMBL/GenBank/DDBJ databases">
        <title>Discovery of the Pendulisporaceae a myxobacterial family with distinct sporulation behavior and unique specialized metabolism.</title>
        <authorList>
            <person name="Garcia R."/>
            <person name="Popoff A."/>
            <person name="Bader C.D."/>
            <person name="Loehr J."/>
            <person name="Walesch S."/>
            <person name="Walt C."/>
            <person name="Boldt J."/>
            <person name="Bunk B."/>
            <person name="Haeckl F.J.F.P.J."/>
            <person name="Gunesch A.P."/>
            <person name="Birkelbach J."/>
            <person name="Nuebel U."/>
            <person name="Pietschmann T."/>
            <person name="Bach T."/>
            <person name="Mueller R."/>
        </authorList>
    </citation>
    <scope>NUCLEOTIDE SEQUENCE</scope>
    <source>
        <strain evidence="8">MSr11367</strain>
    </source>
</reference>
<feature type="signal peptide" evidence="6">
    <location>
        <begin position="1"/>
        <end position="28"/>
    </location>
</feature>
<evidence type="ECO:0000256" key="3">
    <source>
        <dbReference type="ARBA" id="ARBA00022801"/>
    </source>
</evidence>
<keyword evidence="4" id="KW-0788">Thiol protease</keyword>
<evidence type="ECO:0000256" key="4">
    <source>
        <dbReference type="ARBA" id="ARBA00022807"/>
    </source>
</evidence>
<dbReference type="InterPro" id="IPR038765">
    <property type="entry name" value="Papain-like_cys_pep_sf"/>
</dbReference>
<proteinExistence type="inferred from homology"/>
<evidence type="ECO:0000256" key="5">
    <source>
        <dbReference type="SAM" id="MobiDB-lite"/>
    </source>
</evidence>
<evidence type="ECO:0000256" key="1">
    <source>
        <dbReference type="ARBA" id="ARBA00007074"/>
    </source>
</evidence>
<gene>
    <name evidence="8" type="ORF">LVJ94_51530</name>
</gene>
<evidence type="ECO:0000256" key="2">
    <source>
        <dbReference type="ARBA" id="ARBA00022670"/>
    </source>
</evidence>
<sequence length="290" mass="31213">MNECISSYASRSLKTALALLVTVVSGCAASPEDSPTADPIHANLEQTESEVATDDTEASASDVEVESDESSAMAEDSSDIETQSEENLAATQEEASDIEAQADDGSVDALAVTPASAIARGKKWLHAYHGGPVPYSQGSYFEGWRQDCSGYVSMAWNVRDRKNRRVNHNTDSMLNGGYGTPGKIVHPIRWQNLRKGDVIGFLGTGSLGDAGHVMIFEKWANKKHTAYWVYEQAGGGGTKHRTHPKSYGGSHYKPYRYDKITCRPNGATTGGGDECCSGRAHYSGSSLVCY</sequence>
<organism evidence="8 9">
    <name type="scientific">Pendulispora rubella</name>
    <dbReference type="NCBI Taxonomy" id="2741070"/>
    <lineage>
        <taxon>Bacteria</taxon>
        <taxon>Pseudomonadati</taxon>
        <taxon>Myxococcota</taxon>
        <taxon>Myxococcia</taxon>
        <taxon>Myxococcales</taxon>
        <taxon>Sorangiineae</taxon>
        <taxon>Pendulisporaceae</taxon>
        <taxon>Pendulispora</taxon>
    </lineage>
</organism>
<feature type="chain" id="PRO_5045702983" evidence="6">
    <location>
        <begin position="29"/>
        <end position="290"/>
    </location>
</feature>
<dbReference type="PROSITE" id="PS51935">
    <property type="entry name" value="NLPC_P60"/>
    <property type="match status" value="1"/>
</dbReference>
<dbReference type="Proteomes" id="UP001374803">
    <property type="component" value="Chromosome"/>
</dbReference>
<keyword evidence="3" id="KW-0378">Hydrolase</keyword>